<evidence type="ECO:0000256" key="9">
    <source>
        <dbReference type="SAM" id="Phobius"/>
    </source>
</evidence>
<dbReference type="GO" id="GO:0005886">
    <property type="term" value="C:plasma membrane"/>
    <property type="evidence" value="ECO:0007669"/>
    <property type="project" value="UniProtKB-SubCell"/>
</dbReference>
<accession>A0A401FJT6</accession>
<feature type="transmembrane region" description="Helical" evidence="9">
    <location>
        <begin position="60"/>
        <end position="82"/>
    </location>
</feature>
<evidence type="ECO:0000256" key="8">
    <source>
        <dbReference type="ARBA" id="ARBA00023136"/>
    </source>
</evidence>
<dbReference type="GO" id="GO:0016740">
    <property type="term" value="F:transferase activity"/>
    <property type="evidence" value="ECO:0007669"/>
    <property type="project" value="UniProtKB-KW"/>
</dbReference>
<feature type="transmembrane region" description="Helical" evidence="9">
    <location>
        <begin position="204"/>
        <end position="237"/>
    </location>
</feature>
<dbReference type="EMBL" id="BEXA01000002">
    <property type="protein sequence ID" value="GAY72597.1"/>
    <property type="molecule type" value="Genomic_DNA"/>
</dbReference>
<dbReference type="GO" id="GO:0009401">
    <property type="term" value="P:phosphoenolpyruvate-dependent sugar phosphotransferase system"/>
    <property type="evidence" value="ECO:0007669"/>
    <property type="project" value="UniProtKB-KW"/>
</dbReference>
<feature type="transmembrane region" description="Helical" evidence="9">
    <location>
        <begin position="29"/>
        <end position="53"/>
    </location>
</feature>
<dbReference type="OrthoDB" id="7058816at2"/>
<keyword evidence="6 9" id="KW-0812">Transmembrane</keyword>
<keyword evidence="4" id="KW-0762">Sugar transport</keyword>
<evidence type="ECO:0000256" key="4">
    <source>
        <dbReference type="ARBA" id="ARBA00022597"/>
    </source>
</evidence>
<feature type="transmembrane region" description="Helical" evidence="9">
    <location>
        <begin position="177"/>
        <end position="198"/>
    </location>
</feature>
<dbReference type="PROSITE" id="PS51106">
    <property type="entry name" value="PTS_EIIC_TYPE_4"/>
    <property type="match status" value="1"/>
</dbReference>
<proteinExistence type="predicted"/>
<dbReference type="InterPro" id="IPR004700">
    <property type="entry name" value="PTS_IIC_man"/>
</dbReference>
<keyword evidence="3" id="KW-1003">Cell membrane</keyword>
<organism evidence="10 11">
    <name type="scientific">Lentilactobacillus kosonis</name>
    <dbReference type="NCBI Taxonomy" id="2810561"/>
    <lineage>
        <taxon>Bacteria</taxon>
        <taxon>Bacillati</taxon>
        <taxon>Bacillota</taxon>
        <taxon>Bacilli</taxon>
        <taxon>Lactobacillales</taxon>
        <taxon>Lactobacillaceae</taxon>
        <taxon>Lentilactobacillus</taxon>
    </lineage>
</organism>
<dbReference type="InterPro" id="IPR050303">
    <property type="entry name" value="GatZ_KbaZ_carbometab"/>
</dbReference>
<keyword evidence="10" id="KW-0808">Transferase</keyword>
<protein>
    <submittedName>
        <fullName evidence="10">PTS system, mannose-specific IIC component</fullName>
        <ecNumber evidence="10">2.7.1.-</ecNumber>
    </submittedName>
</protein>
<dbReference type="PANTHER" id="PTHR32502:SF4">
    <property type="entry name" value="PTS SYSTEM MANNOSE-SPECIFIC EIIC COMPONENT"/>
    <property type="match status" value="1"/>
</dbReference>
<comment type="caution">
    <text evidence="10">The sequence shown here is derived from an EMBL/GenBank/DDBJ whole genome shotgun (WGS) entry which is preliminary data.</text>
</comment>
<evidence type="ECO:0000313" key="11">
    <source>
        <dbReference type="Proteomes" id="UP000286974"/>
    </source>
</evidence>
<evidence type="ECO:0000256" key="6">
    <source>
        <dbReference type="ARBA" id="ARBA00022692"/>
    </source>
</evidence>
<sequence length="259" mass="28057">MLLASFFILIIACLAGIDGILDEWQFYQPIVTCTLIGFAFADVSTGILLGATLQLIMSGWVNLASVISPDISFAGVASAVMVCGPAQLTIGQGTIIAIIAAVIGRFLTIRTRKFMVNVTHQADQAAIEANLNKINLLQWLSMFIQGLRVMVPTILVLLLSNTVVGSWGQMIPKSVNIGLDASTGLLSVVGFSIIITTIETRALWLWFVGGFLIATFLKLDLVIIVLIGICLTIIYIIIENRRNDKNAQDDPFSDDLDDL</sequence>
<keyword evidence="7 9" id="KW-1133">Transmembrane helix</keyword>
<comment type="subcellular location">
    <subcellularLocation>
        <location evidence="1">Cell membrane</location>
        <topology evidence="1">Multi-pass membrane protein</topology>
    </subcellularLocation>
</comment>
<dbReference type="Proteomes" id="UP000286974">
    <property type="component" value="Unassembled WGS sequence"/>
</dbReference>
<keyword evidence="2" id="KW-0813">Transport</keyword>
<evidence type="ECO:0000313" key="10">
    <source>
        <dbReference type="EMBL" id="GAY72597.1"/>
    </source>
</evidence>
<dbReference type="EC" id="2.7.1.-" evidence="10"/>
<evidence type="ECO:0000256" key="1">
    <source>
        <dbReference type="ARBA" id="ARBA00004651"/>
    </source>
</evidence>
<keyword evidence="8 9" id="KW-0472">Membrane</keyword>
<name>A0A401FJT6_9LACO</name>
<gene>
    <name evidence="10" type="ORF">NBRC111893_743</name>
</gene>
<dbReference type="Pfam" id="PF03609">
    <property type="entry name" value="EII-Sor"/>
    <property type="match status" value="1"/>
</dbReference>
<dbReference type="PANTHER" id="PTHR32502">
    <property type="entry name" value="N-ACETYLGALACTOSAMINE PERMEASE II COMPONENT-RELATED"/>
    <property type="match status" value="1"/>
</dbReference>
<dbReference type="RefSeq" id="WP_160114440.1">
    <property type="nucleotide sequence ID" value="NZ_BEXA01000002.1"/>
</dbReference>
<reference evidence="10 11" key="1">
    <citation type="submission" date="2017-11" db="EMBL/GenBank/DDBJ databases">
        <title>Draft Genome Sequence of Lactobacillus curieae NBRC 111893 isolated from Koso, a Japanese sugar-Vegetable Fermented Beverage.</title>
        <authorList>
            <person name="Chiou T.Y."/>
            <person name="Oshima K."/>
            <person name="Suda W."/>
            <person name="Hattori M."/>
            <person name="Takahashi T."/>
        </authorList>
    </citation>
    <scope>NUCLEOTIDE SEQUENCE [LARGE SCALE GENOMIC DNA]</scope>
    <source>
        <strain evidence="10 11">NBRC111893</strain>
    </source>
</reference>
<keyword evidence="11" id="KW-1185">Reference proteome</keyword>
<dbReference type="AlphaFoldDB" id="A0A401FJT6"/>
<evidence type="ECO:0000256" key="3">
    <source>
        <dbReference type="ARBA" id="ARBA00022475"/>
    </source>
</evidence>
<feature type="transmembrane region" description="Helical" evidence="9">
    <location>
        <begin position="88"/>
        <end position="107"/>
    </location>
</feature>
<keyword evidence="5" id="KW-0598">Phosphotransferase system</keyword>
<evidence type="ECO:0000256" key="2">
    <source>
        <dbReference type="ARBA" id="ARBA00022448"/>
    </source>
</evidence>
<evidence type="ECO:0000256" key="5">
    <source>
        <dbReference type="ARBA" id="ARBA00022683"/>
    </source>
</evidence>
<evidence type="ECO:0000256" key="7">
    <source>
        <dbReference type="ARBA" id="ARBA00022989"/>
    </source>
</evidence>